<protein>
    <submittedName>
        <fullName evidence="2">Uncharacterized protein</fullName>
    </submittedName>
</protein>
<sequence length="77" mass="8918">MMANNFFNTEQYKNASFYEWLFIILLLTYPITTIAGLIVAMKGHSITKNLDTIKGMFISYSNFIFIIILMLIELKNA</sequence>
<accession>A0ABP2Z0X1</accession>
<name>A0ABP2Z0X1_9GAMM</name>
<keyword evidence="1" id="KW-0472">Membrane</keyword>
<feature type="transmembrane region" description="Helical" evidence="1">
    <location>
        <begin position="53"/>
        <end position="72"/>
    </location>
</feature>
<evidence type="ECO:0000256" key="1">
    <source>
        <dbReference type="SAM" id="Phobius"/>
    </source>
</evidence>
<evidence type="ECO:0000313" key="3">
    <source>
        <dbReference type="Proteomes" id="UP000017548"/>
    </source>
</evidence>
<keyword evidence="1" id="KW-0812">Transmembrane</keyword>
<keyword evidence="3" id="KW-1185">Reference proteome</keyword>
<gene>
    <name evidence="2" type="ORF">SHD_3317</name>
</gene>
<proteinExistence type="predicted"/>
<evidence type="ECO:0000313" key="2">
    <source>
        <dbReference type="EMBL" id="ESE40188.1"/>
    </source>
</evidence>
<dbReference type="Proteomes" id="UP000017548">
    <property type="component" value="Unassembled WGS sequence"/>
</dbReference>
<feature type="transmembrane region" description="Helical" evidence="1">
    <location>
        <begin position="20"/>
        <end position="41"/>
    </location>
</feature>
<keyword evidence="1" id="KW-1133">Transmembrane helix</keyword>
<dbReference type="EMBL" id="AXZL01000073">
    <property type="protein sequence ID" value="ESE40188.1"/>
    <property type="molecule type" value="Genomic_DNA"/>
</dbReference>
<organism evidence="2 3">
    <name type="scientific">Shewanella decolorationis S12</name>
    <dbReference type="NCBI Taxonomy" id="1353536"/>
    <lineage>
        <taxon>Bacteria</taxon>
        <taxon>Pseudomonadati</taxon>
        <taxon>Pseudomonadota</taxon>
        <taxon>Gammaproteobacteria</taxon>
        <taxon>Alteromonadales</taxon>
        <taxon>Shewanellaceae</taxon>
        <taxon>Shewanella</taxon>
    </lineage>
</organism>
<comment type="caution">
    <text evidence="2">The sequence shown here is derived from an EMBL/GenBank/DDBJ whole genome shotgun (WGS) entry which is preliminary data.</text>
</comment>
<reference evidence="2 3" key="1">
    <citation type="journal article" date="2013" name="Genome Announc.">
        <title>Draft Genome Sequence of Shewanella decolorationis S12, a Dye-Degrading Bacterium Isolated from a Wastewater Treatment Plant.</title>
        <authorList>
            <person name="Xu M."/>
            <person name="Fang Y."/>
            <person name="Liu J."/>
            <person name="Chen X."/>
            <person name="Sun G."/>
            <person name="Guo J."/>
            <person name="Hua Z."/>
            <person name="Tu Q."/>
            <person name="Wu L."/>
            <person name="Zhou J."/>
            <person name="Liu X."/>
        </authorList>
    </citation>
    <scope>NUCLEOTIDE SEQUENCE [LARGE SCALE GENOMIC DNA]</scope>
    <source>
        <strain evidence="2 3">S12</strain>
    </source>
</reference>